<feature type="transmembrane region" description="Helical" evidence="1">
    <location>
        <begin position="35"/>
        <end position="54"/>
    </location>
</feature>
<evidence type="ECO:0008006" key="4">
    <source>
        <dbReference type="Google" id="ProtNLM"/>
    </source>
</evidence>
<evidence type="ECO:0000256" key="1">
    <source>
        <dbReference type="SAM" id="Phobius"/>
    </source>
</evidence>
<dbReference type="EMBL" id="MJLX01000013">
    <property type="protein sequence ID" value="RLM26987.1"/>
    <property type="molecule type" value="Genomic_DNA"/>
</dbReference>
<dbReference type="KEGG" id="bgj:AWC36_16170"/>
<evidence type="ECO:0000313" key="3">
    <source>
        <dbReference type="Proteomes" id="UP000285972"/>
    </source>
</evidence>
<keyword evidence="1" id="KW-1133">Transmembrane helix</keyword>
<dbReference type="AlphaFoldDB" id="A0AAE8ET06"/>
<proteinExistence type="predicted"/>
<name>A0AAE8ET06_9GAMM</name>
<feature type="transmembrane region" description="Helical" evidence="1">
    <location>
        <begin position="6"/>
        <end position="23"/>
    </location>
</feature>
<sequence>MNWQHVIISGFVGVIAVVLITAMRRKQWIGKISGVAIFIAIIAVWNFWGVNYLLPGKTFSEELRQAETAMSKLPVYRTIKESDPVFYNQLQGKMVRLKREGKSEQELIDIIQMDISSFLISRLYYAPDDKVVAQMNNMLIQIEKIQAYGGDFCFKFLFPAVSGGINPIRILPEEIMQQRMQADNDLIAASYITPRTVNKAQEIEAAKQALQPILQQMQLQYGDDLQMVVKPEAENVDRKKACEIMRHFYKSILSLPQKQSAAVLRMVLSS</sequence>
<keyword evidence="1" id="KW-0812">Transmembrane</keyword>
<dbReference type="RefSeq" id="WP_095834963.1">
    <property type="nucleotide sequence ID" value="NZ_CP014137.1"/>
</dbReference>
<protein>
    <recommendedName>
        <fullName evidence="4">Topoisomerase II</fullName>
    </recommendedName>
</protein>
<reference evidence="2 3" key="1">
    <citation type="submission" date="2016-09" db="EMBL/GenBank/DDBJ databases">
        <authorList>
            <person name="Doonan J."/>
            <person name="Pachebat J.A."/>
            <person name="Golyshin P.N."/>
            <person name="Denman S."/>
            <person name="Mcdonald J.E."/>
        </authorList>
    </citation>
    <scope>NUCLEOTIDE SEQUENCE [LARGE SCALE GENOMIC DNA]</scope>
    <source>
        <strain evidence="2 3">FRB141</strain>
    </source>
</reference>
<evidence type="ECO:0000313" key="2">
    <source>
        <dbReference type="EMBL" id="RLM26987.1"/>
    </source>
</evidence>
<organism evidence="2 3">
    <name type="scientific">Brenneria goodwinii</name>
    <dbReference type="NCBI Taxonomy" id="1109412"/>
    <lineage>
        <taxon>Bacteria</taxon>
        <taxon>Pseudomonadati</taxon>
        <taxon>Pseudomonadota</taxon>
        <taxon>Gammaproteobacteria</taxon>
        <taxon>Enterobacterales</taxon>
        <taxon>Pectobacteriaceae</taxon>
        <taxon>Brenneria</taxon>
    </lineage>
</organism>
<comment type="caution">
    <text evidence="2">The sequence shown here is derived from an EMBL/GenBank/DDBJ whole genome shotgun (WGS) entry which is preliminary data.</text>
</comment>
<keyword evidence="1" id="KW-0472">Membrane</keyword>
<dbReference type="GeneID" id="70908349"/>
<accession>A0AAE8ET06</accession>
<dbReference type="Proteomes" id="UP000285972">
    <property type="component" value="Unassembled WGS sequence"/>
</dbReference>
<gene>
    <name evidence="2" type="ORF">BIY26_06980</name>
</gene>